<keyword evidence="3" id="KW-0378">Hydrolase</keyword>
<feature type="transmembrane region" description="Helical" evidence="1">
    <location>
        <begin position="212"/>
        <end position="230"/>
    </location>
</feature>
<feature type="transmembrane region" description="Helical" evidence="1">
    <location>
        <begin position="82"/>
        <end position="105"/>
    </location>
</feature>
<dbReference type="GO" id="GO:0004175">
    <property type="term" value="F:endopeptidase activity"/>
    <property type="evidence" value="ECO:0007669"/>
    <property type="project" value="UniProtKB-ARBA"/>
</dbReference>
<dbReference type="RefSeq" id="WP_186868000.1">
    <property type="nucleotide sequence ID" value="NZ_JACOOL010000001.1"/>
</dbReference>
<dbReference type="GO" id="GO:0080120">
    <property type="term" value="P:CAAX-box protein maturation"/>
    <property type="evidence" value="ECO:0007669"/>
    <property type="project" value="UniProtKB-ARBA"/>
</dbReference>
<organism evidence="3 4">
    <name type="scientific">Ornithinibacillus hominis</name>
    <dbReference type="NCBI Taxonomy" id="2763055"/>
    <lineage>
        <taxon>Bacteria</taxon>
        <taxon>Bacillati</taxon>
        <taxon>Bacillota</taxon>
        <taxon>Bacilli</taxon>
        <taxon>Bacillales</taxon>
        <taxon>Bacillaceae</taxon>
        <taxon>Ornithinibacillus</taxon>
    </lineage>
</organism>
<feature type="transmembrane region" description="Helical" evidence="1">
    <location>
        <begin position="152"/>
        <end position="169"/>
    </location>
</feature>
<feature type="transmembrane region" description="Helical" evidence="1">
    <location>
        <begin position="41"/>
        <end position="61"/>
    </location>
</feature>
<feature type="domain" description="CAAX prenyl protease 2/Lysostaphin resistance protein A-like" evidence="2">
    <location>
        <begin position="122"/>
        <end position="224"/>
    </location>
</feature>
<keyword evidence="1" id="KW-0472">Membrane</keyword>
<evidence type="ECO:0000313" key="3">
    <source>
        <dbReference type="EMBL" id="MBC5635285.1"/>
    </source>
</evidence>
<dbReference type="GO" id="GO:0008237">
    <property type="term" value="F:metallopeptidase activity"/>
    <property type="evidence" value="ECO:0007669"/>
    <property type="project" value="UniProtKB-KW"/>
</dbReference>
<feature type="transmembrane region" description="Helical" evidence="1">
    <location>
        <begin position="184"/>
        <end position="205"/>
    </location>
</feature>
<keyword evidence="3" id="KW-0482">Metalloprotease</keyword>
<accession>A0A923RF70</accession>
<dbReference type="AlphaFoldDB" id="A0A923RF70"/>
<proteinExistence type="predicted"/>
<sequence length="265" mass="29901">MKKKKPVKRPLISFIILSYVIFLVFFIAIGISMLLGVPDSITNLLQVIAAWSSTFAFIILFKRIQQEVSLIEFIKKQFAERIRPSVLINVVSIQVLILFVAIIVLSNIQGTLAFSFTSFGLLLIAFIDSLVRGPLGEELGWRGYALSELQKKYSPLLSGIIIGILWGFWHTPLWFASGYAGISLIKYMVLFMIGILSISIMMTLFYNLNKNLVIPIVIHQLFNFSLVVIPGDVLDVLLYVMPCYVIVALLLIVINPRKILYGRDL</sequence>
<dbReference type="EMBL" id="JACOOL010000001">
    <property type="protein sequence ID" value="MBC5635285.1"/>
    <property type="molecule type" value="Genomic_DNA"/>
</dbReference>
<evidence type="ECO:0000256" key="1">
    <source>
        <dbReference type="SAM" id="Phobius"/>
    </source>
</evidence>
<gene>
    <name evidence="3" type="ORF">H8S33_00470</name>
</gene>
<feature type="transmembrane region" description="Helical" evidence="1">
    <location>
        <begin position="236"/>
        <end position="254"/>
    </location>
</feature>
<keyword evidence="1" id="KW-0812">Transmembrane</keyword>
<dbReference type="Pfam" id="PF02517">
    <property type="entry name" value="Rce1-like"/>
    <property type="match status" value="1"/>
</dbReference>
<evidence type="ECO:0000259" key="2">
    <source>
        <dbReference type="Pfam" id="PF02517"/>
    </source>
</evidence>
<dbReference type="PANTHER" id="PTHR35797:SF1">
    <property type="entry name" value="PROTEASE"/>
    <property type="match status" value="1"/>
</dbReference>
<name>A0A923RF70_9BACI</name>
<evidence type="ECO:0000313" key="4">
    <source>
        <dbReference type="Proteomes" id="UP000637359"/>
    </source>
</evidence>
<dbReference type="Proteomes" id="UP000637359">
    <property type="component" value="Unassembled WGS sequence"/>
</dbReference>
<reference evidence="3" key="1">
    <citation type="submission" date="2020-08" db="EMBL/GenBank/DDBJ databases">
        <title>Genome public.</title>
        <authorList>
            <person name="Liu C."/>
            <person name="Sun Q."/>
        </authorList>
    </citation>
    <scope>NUCLEOTIDE SEQUENCE</scope>
    <source>
        <strain evidence="3">BX22</strain>
    </source>
</reference>
<dbReference type="InterPro" id="IPR003675">
    <property type="entry name" value="Rce1/LyrA-like_dom"/>
</dbReference>
<comment type="caution">
    <text evidence="3">The sequence shown here is derived from an EMBL/GenBank/DDBJ whole genome shotgun (WGS) entry which is preliminary data.</text>
</comment>
<dbReference type="InterPro" id="IPR042150">
    <property type="entry name" value="MmRce1-like"/>
</dbReference>
<dbReference type="PANTHER" id="PTHR35797">
    <property type="entry name" value="PROTEASE-RELATED"/>
    <property type="match status" value="1"/>
</dbReference>
<feature type="transmembrane region" description="Helical" evidence="1">
    <location>
        <begin position="111"/>
        <end position="131"/>
    </location>
</feature>
<keyword evidence="3" id="KW-0645">Protease</keyword>
<keyword evidence="1" id="KW-1133">Transmembrane helix</keyword>
<keyword evidence="4" id="KW-1185">Reference proteome</keyword>
<feature type="transmembrane region" description="Helical" evidence="1">
    <location>
        <begin position="12"/>
        <end position="35"/>
    </location>
</feature>
<protein>
    <submittedName>
        <fullName evidence="3">CPBP family intramembrane metalloprotease</fullName>
    </submittedName>
</protein>